<protein>
    <submittedName>
        <fullName evidence="1">Predicted nucleic acid-binding protein, contains PIN domain</fullName>
    </submittedName>
</protein>
<dbReference type="EMBL" id="FYEK01000008">
    <property type="protein sequence ID" value="SNB59923.1"/>
    <property type="molecule type" value="Genomic_DNA"/>
</dbReference>
<gene>
    <name evidence="1" type="ORF">SAMN02746019_00002710</name>
</gene>
<dbReference type="SUPFAM" id="SSF88723">
    <property type="entry name" value="PIN domain-like"/>
    <property type="match status" value="1"/>
</dbReference>
<evidence type="ECO:0000313" key="1">
    <source>
        <dbReference type="EMBL" id="SNB59923.1"/>
    </source>
</evidence>
<dbReference type="CDD" id="cd09854">
    <property type="entry name" value="PIN_VapC-like"/>
    <property type="match status" value="1"/>
</dbReference>
<accession>A0A212QKK7</accession>
<reference evidence="2" key="1">
    <citation type="submission" date="2017-06" db="EMBL/GenBank/DDBJ databases">
        <authorList>
            <person name="Varghese N."/>
            <person name="Submissions S."/>
        </authorList>
    </citation>
    <scope>NUCLEOTIDE SEQUENCE [LARGE SCALE GENOMIC DNA]</scope>
    <source>
        <strain evidence="2">JAD2</strain>
    </source>
</reference>
<keyword evidence="2" id="KW-1185">Reference proteome</keyword>
<dbReference type="InterPro" id="IPR029060">
    <property type="entry name" value="PIN-like_dom_sf"/>
</dbReference>
<proteinExistence type="predicted"/>
<evidence type="ECO:0000313" key="2">
    <source>
        <dbReference type="Proteomes" id="UP000197025"/>
    </source>
</evidence>
<dbReference type="Proteomes" id="UP000197025">
    <property type="component" value="Unassembled WGS sequence"/>
</dbReference>
<name>A0A212QKK7_9CHLR</name>
<dbReference type="AlphaFoldDB" id="A0A212QKK7"/>
<dbReference type="InParanoid" id="A0A212QKK7"/>
<organism evidence="1 2">
    <name type="scientific">Thermoflexus hugenholtzii JAD2</name>
    <dbReference type="NCBI Taxonomy" id="877466"/>
    <lineage>
        <taxon>Bacteria</taxon>
        <taxon>Bacillati</taxon>
        <taxon>Chloroflexota</taxon>
        <taxon>Thermoflexia</taxon>
        <taxon>Thermoflexales</taxon>
        <taxon>Thermoflexaceae</taxon>
        <taxon>Thermoflexus</taxon>
    </lineage>
</organism>
<sequence>MVLRLGEIGYLRLMVGPQVLRECEEVVRRKAPGSLSDLALLLNAAHVEMTPEASPKALEQALQWISYPPDARILAEALEARADGLVTHDARHLLTLPPDALPLRMGTPSDLLGWLRQSLTQQAR</sequence>